<sequence length="150" mass="16927">MKSFFRTCLPVALWFAVGFATAQETPQTQLQRITLSVGIHQIDTQVALTPEQHQIGLMYRTEMPQGEGMLFVFQNPSQQCFWMKNTVLPLTAAFVADDGSIVNLEDMKPQTTDSHCSLKPVRYVLEMNQGWFTKKGIKPGMKLAGRPFSK</sequence>
<dbReference type="InterPro" id="IPR003795">
    <property type="entry name" value="DUF192"/>
</dbReference>
<dbReference type="PANTHER" id="PTHR37953">
    <property type="entry name" value="UPF0127 PROTEIN MJ1496"/>
    <property type="match status" value="1"/>
</dbReference>
<dbReference type="Pfam" id="PF02643">
    <property type="entry name" value="DUF192"/>
    <property type="match status" value="1"/>
</dbReference>
<evidence type="ECO:0000313" key="2">
    <source>
        <dbReference type="EMBL" id="RFO98854.1"/>
    </source>
</evidence>
<feature type="signal peptide" evidence="1">
    <location>
        <begin position="1"/>
        <end position="22"/>
    </location>
</feature>
<gene>
    <name evidence="2" type="ORF">DIC66_03005</name>
</gene>
<protein>
    <submittedName>
        <fullName evidence="2">DUF192 domain-containing protein</fullName>
    </submittedName>
</protein>
<dbReference type="Proteomes" id="UP000260665">
    <property type="component" value="Unassembled WGS sequence"/>
</dbReference>
<dbReference type="InterPro" id="IPR038695">
    <property type="entry name" value="Saro_0823-like_sf"/>
</dbReference>
<evidence type="ECO:0000256" key="1">
    <source>
        <dbReference type="SAM" id="SignalP"/>
    </source>
</evidence>
<reference evidence="2 3" key="1">
    <citation type="submission" date="2018-05" db="EMBL/GenBank/DDBJ databases">
        <title>Rhodoferax soyangensis sp.nov., isolated from an oligotrophic freshwater lake.</title>
        <authorList>
            <person name="Park M."/>
        </authorList>
    </citation>
    <scope>NUCLEOTIDE SEQUENCE [LARGE SCALE GENOMIC DNA]</scope>
    <source>
        <strain evidence="2 3">IMCC26218</strain>
    </source>
</reference>
<accession>A0A3E1RHN5</accession>
<feature type="chain" id="PRO_5017704749" evidence="1">
    <location>
        <begin position="23"/>
        <end position="150"/>
    </location>
</feature>
<dbReference type="OrthoDB" id="5526466at2"/>
<dbReference type="EMBL" id="QFZK01000001">
    <property type="protein sequence ID" value="RFO98854.1"/>
    <property type="molecule type" value="Genomic_DNA"/>
</dbReference>
<proteinExistence type="predicted"/>
<dbReference type="PANTHER" id="PTHR37953:SF1">
    <property type="entry name" value="UPF0127 PROTEIN MJ1496"/>
    <property type="match status" value="1"/>
</dbReference>
<keyword evidence="1" id="KW-0732">Signal</keyword>
<organism evidence="2 3">
    <name type="scientific">Rhodoferax lacus</name>
    <dbReference type="NCBI Taxonomy" id="2184758"/>
    <lineage>
        <taxon>Bacteria</taxon>
        <taxon>Pseudomonadati</taxon>
        <taxon>Pseudomonadota</taxon>
        <taxon>Betaproteobacteria</taxon>
        <taxon>Burkholderiales</taxon>
        <taxon>Comamonadaceae</taxon>
        <taxon>Rhodoferax</taxon>
    </lineage>
</organism>
<evidence type="ECO:0000313" key="3">
    <source>
        <dbReference type="Proteomes" id="UP000260665"/>
    </source>
</evidence>
<dbReference type="AlphaFoldDB" id="A0A3E1RHN5"/>
<name>A0A3E1RHN5_9BURK</name>
<dbReference type="RefSeq" id="WP_117173844.1">
    <property type="nucleotide sequence ID" value="NZ_QFZK01000001.1"/>
</dbReference>
<keyword evidence="3" id="KW-1185">Reference proteome</keyword>
<dbReference type="Gene3D" id="2.60.120.1140">
    <property type="entry name" value="Protein of unknown function DUF192"/>
    <property type="match status" value="1"/>
</dbReference>
<comment type="caution">
    <text evidence="2">The sequence shown here is derived from an EMBL/GenBank/DDBJ whole genome shotgun (WGS) entry which is preliminary data.</text>
</comment>